<dbReference type="InterPro" id="IPR003448">
    <property type="entry name" value="Mopterin_biosynth_MoaE"/>
</dbReference>
<evidence type="ECO:0000256" key="4">
    <source>
        <dbReference type="ARBA" id="ARBA00013858"/>
    </source>
</evidence>
<evidence type="ECO:0000256" key="11">
    <source>
        <dbReference type="ARBA" id="ARBA00049878"/>
    </source>
</evidence>
<dbReference type="EC" id="2.8.1.12" evidence="3"/>
<evidence type="ECO:0000256" key="2">
    <source>
        <dbReference type="ARBA" id="ARBA00005426"/>
    </source>
</evidence>
<dbReference type="InterPro" id="IPR036563">
    <property type="entry name" value="MoaE_sf"/>
</dbReference>
<evidence type="ECO:0000256" key="6">
    <source>
        <dbReference type="ARBA" id="ARBA00026066"/>
    </source>
</evidence>
<comment type="caution">
    <text evidence="12">The sequence shown here is derived from an EMBL/GenBank/DDBJ whole genome shotgun (WGS) entry which is preliminary data.</text>
</comment>
<keyword evidence="5" id="KW-0501">Molybdenum cofactor biosynthesis</keyword>
<evidence type="ECO:0000256" key="9">
    <source>
        <dbReference type="ARBA" id="ARBA00030781"/>
    </source>
</evidence>
<dbReference type="SUPFAM" id="SSF54690">
    <property type="entry name" value="Molybdopterin synthase subunit MoaE"/>
    <property type="match status" value="1"/>
</dbReference>
<comment type="catalytic activity">
    <reaction evidence="11">
        <text>2 [molybdopterin-synthase sulfur-carrier protein]-C-terminal-Gly-aminoethanethioate + cyclic pyranopterin phosphate + H2O = molybdopterin + 2 [molybdopterin-synthase sulfur-carrier protein]-C-terminal Gly-Gly + 2 H(+)</text>
        <dbReference type="Rhea" id="RHEA:26333"/>
        <dbReference type="Rhea" id="RHEA-COMP:12202"/>
        <dbReference type="Rhea" id="RHEA-COMP:19907"/>
        <dbReference type="ChEBI" id="CHEBI:15377"/>
        <dbReference type="ChEBI" id="CHEBI:15378"/>
        <dbReference type="ChEBI" id="CHEBI:58698"/>
        <dbReference type="ChEBI" id="CHEBI:59648"/>
        <dbReference type="ChEBI" id="CHEBI:90778"/>
        <dbReference type="ChEBI" id="CHEBI:232372"/>
        <dbReference type="EC" id="2.8.1.12"/>
    </reaction>
</comment>
<dbReference type="Gene3D" id="3.90.1170.40">
    <property type="entry name" value="Molybdopterin biosynthesis MoaE subunit"/>
    <property type="match status" value="1"/>
</dbReference>
<comment type="pathway">
    <text evidence="1">Cofactor biosynthesis; molybdopterin biosynthesis.</text>
</comment>
<dbReference type="Pfam" id="PF02391">
    <property type="entry name" value="MoaE"/>
    <property type="match status" value="1"/>
</dbReference>
<comment type="similarity">
    <text evidence="2">Belongs to the MoaE family.</text>
</comment>
<comment type="subunit">
    <text evidence="6">Heterotetramer of 2 MoaD subunits and 2 MoaE subunits. Also stable as homodimer. The enzyme changes between these two forms during catalysis.</text>
</comment>
<dbReference type="PANTHER" id="PTHR23404">
    <property type="entry name" value="MOLYBDOPTERIN SYNTHASE RELATED"/>
    <property type="match status" value="1"/>
</dbReference>
<organism evidence="12 13">
    <name type="scientific">Spectribacter acetivorans</name>
    <dbReference type="NCBI Taxonomy" id="3075603"/>
    <lineage>
        <taxon>Bacteria</taxon>
        <taxon>Pseudomonadati</taxon>
        <taxon>Pseudomonadota</taxon>
        <taxon>Gammaproteobacteria</taxon>
        <taxon>Salinisphaerales</taxon>
        <taxon>Salinisphaeraceae</taxon>
        <taxon>Spectribacter</taxon>
    </lineage>
</organism>
<dbReference type="EMBL" id="JAVRHY010000003">
    <property type="protein sequence ID" value="MDT0617716.1"/>
    <property type="molecule type" value="Genomic_DNA"/>
</dbReference>
<reference evidence="12 13" key="1">
    <citation type="submission" date="2023-09" db="EMBL/GenBank/DDBJ databases">
        <authorList>
            <person name="Rey-Velasco X."/>
        </authorList>
    </citation>
    <scope>NUCLEOTIDE SEQUENCE [LARGE SCALE GENOMIC DNA]</scope>
    <source>
        <strain evidence="12 13">P385</strain>
    </source>
</reference>
<evidence type="ECO:0000313" key="12">
    <source>
        <dbReference type="EMBL" id="MDT0617716.1"/>
    </source>
</evidence>
<sequence length="150" mass="15816">MPQPPAHQRLSDEPLDLGTLIAASEGPGFGAMVVFTGTVRADNQGKTVTGLSYSAYRPLAESSLADIEARAAAEHPGTRVLTQHRLGDLVVGDTSVAVVARAGHRAEAFAAARWAIEALKKEVPVFKLEHYADGSQAYLDGCSLNQDSTS</sequence>
<name>A0ABU3B9P6_9GAMM</name>
<accession>A0ABU3B9P6</accession>
<evidence type="ECO:0000256" key="7">
    <source>
        <dbReference type="ARBA" id="ARBA00029745"/>
    </source>
</evidence>
<evidence type="ECO:0000256" key="8">
    <source>
        <dbReference type="ARBA" id="ARBA00030407"/>
    </source>
</evidence>
<keyword evidence="13" id="KW-1185">Reference proteome</keyword>
<evidence type="ECO:0000256" key="5">
    <source>
        <dbReference type="ARBA" id="ARBA00023150"/>
    </source>
</evidence>
<proteinExistence type="inferred from homology"/>
<dbReference type="CDD" id="cd00756">
    <property type="entry name" value="MoaE"/>
    <property type="match status" value="1"/>
</dbReference>
<evidence type="ECO:0000256" key="1">
    <source>
        <dbReference type="ARBA" id="ARBA00005046"/>
    </source>
</evidence>
<protein>
    <recommendedName>
        <fullName evidence="4">Molybdopterin synthase catalytic subunit</fullName>
        <ecNumber evidence="3">2.8.1.12</ecNumber>
    </recommendedName>
    <alternativeName>
        <fullName evidence="9">MPT synthase subunit 2</fullName>
    </alternativeName>
    <alternativeName>
        <fullName evidence="7">Molybdenum cofactor biosynthesis protein E</fullName>
    </alternativeName>
    <alternativeName>
        <fullName evidence="8">Molybdopterin-converting factor large subunit</fullName>
    </alternativeName>
    <alternativeName>
        <fullName evidence="10">Molybdopterin-converting factor subunit 2</fullName>
    </alternativeName>
</protein>
<dbReference type="Proteomes" id="UP001259982">
    <property type="component" value="Unassembled WGS sequence"/>
</dbReference>
<gene>
    <name evidence="12" type="ORF">RM531_04455</name>
</gene>
<evidence type="ECO:0000256" key="3">
    <source>
        <dbReference type="ARBA" id="ARBA00011950"/>
    </source>
</evidence>
<evidence type="ECO:0000256" key="10">
    <source>
        <dbReference type="ARBA" id="ARBA00032474"/>
    </source>
</evidence>
<evidence type="ECO:0000313" key="13">
    <source>
        <dbReference type="Proteomes" id="UP001259982"/>
    </source>
</evidence>
<dbReference type="RefSeq" id="WP_311657597.1">
    <property type="nucleotide sequence ID" value="NZ_JAVRHY010000003.1"/>
</dbReference>